<proteinExistence type="inferred from homology"/>
<evidence type="ECO:0000313" key="6">
    <source>
        <dbReference type="EMBL" id="GBF49096.1"/>
    </source>
</evidence>
<evidence type="ECO:0000256" key="2">
    <source>
        <dbReference type="ARBA" id="ARBA00022487"/>
    </source>
</evidence>
<dbReference type="SUPFAM" id="SSF53474">
    <property type="entry name" value="alpha/beta-Hydrolases"/>
    <property type="match status" value="1"/>
</dbReference>
<dbReference type="GO" id="GO:0034338">
    <property type="term" value="F:short-chain carboxylesterase activity"/>
    <property type="evidence" value="ECO:0007669"/>
    <property type="project" value="TreeGrafter"/>
</dbReference>
<evidence type="ECO:0000256" key="4">
    <source>
        <dbReference type="PIRSR" id="PIRSR005211-1"/>
    </source>
</evidence>
<sequence length="312" mass="35697">MLFPPDNSLAEEYFNEAIVLPTIDGTEDHLWLEHNPPLSLSKNKEAKWNGHYIILIHGMEGSSESHYMVSVGKEALLRGYGVIRMNLRNCGKGLGLARKPYNAGQSEDLDAVLSYVERYYTKKYVVSGFSLSANLVLKYFGENRKFKARAFSATSPPLDLRRSCDFIDSRAGLFYRTHFLTTMKEKVESGIYDISRSAIEKVLKSKTFFDFDEFFTAPMSGYKNVLEYYNICSSSRYLSNIKTPGLVIHADDDPVVPSEVWREIDWQKFQNIETILTEKGGHVGFISDSTSDYPDGRWLPKMIMDFFDRKLS</sequence>
<dbReference type="InterPro" id="IPR000073">
    <property type="entry name" value="AB_hydrolase_1"/>
</dbReference>
<dbReference type="PIRSF" id="PIRSF005211">
    <property type="entry name" value="Ab_hydro_YheT"/>
    <property type="match status" value="1"/>
</dbReference>
<comment type="caution">
    <text evidence="6">The sequence shown here is derived from an EMBL/GenBank/DDBJ whole genome shotgun (WGS) entry which is preliminary data.</text>
</comment>
<accession>A0A2P2DWV3</accession>
<dbReference type="InterPro" id="IPR050960">
    <property type="entry name" value="AB_hydrolase_4_sf"/>
</dbReference>
<evidence type="ECO:0000313" key="7">
    <source>
        <dbReference type="Proteomes" id="UP000245133"/>
    </source>
</evidence>
<dbReference type="GO" id="GO:0047372">
    <property type="term" value="F:monoacylglycerol lipase activity"/>
    <property type="evidence" value="ECO:0007669"/>
    <property type="project" value="TreeGrafter"/>
</dbReference>
<evidence type="ECO:0000259" key="5">
    <source>
        <dbReference type="Pfam" id="PF00561"/>
    </source>
</evidence>
<dbReference type="Proteomes" id="UP000245133">
    <property type="component" value="Unassembled WGS sequence"/>
</dbReference>
<feature type="active site" description="Charge relay system" evidence="4">
    <location>
        <position position="130"/>
    </location>
</feature>
<gene>
    <name evidence="6" type="ORF">LPTSP4_06060</name>
</gene>
<organism evidence="6 7">
    <name type="scientific">Leptospira ryugenii</name>
    <dbReference type="NCBI Taxonomy" id="1917863"/>
    <lineage>
        <taxon>Bacteria</taxon>
        <taxon>Pseudomonadati</taxon>
        <taxon>Spirochaetota</taxon>
        <taxon>Spirochaetia</taxon>
        <taxon>Leptospirales</taxon>
        <taxon>Leptospiraceae</taxon>
        <taxon>Leptospira</taxon>
    </lineage>
</organism>
<dbReference type="PANTHER" id="PTHR10794">
    <property type="entry name" value="ABHYDROLASE DOMAIN-CONTAINING PROTEIN"/>
    <property type="match status" value="1"/>
</dbReference>
<dbReference type="EMBL" id="BFBB01000002">
    <property type="protein sequence ID" value="GBF49096.1"/>
    <property type="molecule type" value="Genomic_DNA"/>
</dbReference>
<keyword evidence="7" id="KW-1185">Reference proteome</keyword>
<evidence type="ECO:0000256" key="1">
    <source>
        <dbReference type="ARBA" id="ARBA00010884"/>
    </source>
</evidence>
<feature type="active site" description="Charge relay system" evidence="4">
    <location>
        <position position="282"/>
    </location>
</feature>
<dbReference type="InterPro" id="IPR029058">
    <property type="entry name" value="AB_hydrolase_fold"/>
</dbReference>
<dbReference type="InterPro" id="IPR012020">
    <property type="entry name" value="ABHD4"/>
</dbReference>
<reference evidence="6 7" key="1">
    <citation type="submission" date="2018-02" db="EMBL/GenBank/DDBJ databases">
        <title>Novel Leptospira species isolated from soil and water in Japan.</title>
        <authorList>
            <person name="Nakao R."/>
            <person name="Masuzawa T."/>
        </authorList>
    </citation>
    <scope>NUCLEOTIDE SEQUENCE [LARGE SCALE GENOMIC DNA]</scope>
    <source>
        <strain evidence="6 7">YH101</strain>
    </source>
</reference>
<dbReference type="Pfam" id="PF00561">
    <property type="entry name" value="Abhydrolase_1"/>
    <property type="match status" value="1"/>
</dbReference>
<dbReference type="InterPro" id="IPR000952">
    <property type="entry name" value="AB_hydrolase_4_CS"/>
</dbReference>
<feature type="domain" description="AB hydrolase-1" evidence="5">
    <location>
        <begin position="53"/>
        <end position="287"/>
    </location>
</feature>
<name>A0A2P2DWV3_9LEPT</name>
<evidence type="ECO:0000256" key="3">
    <source>
        <dbReference type="ARBA" id="ARBA00022801"/>
    </source>
</evidence>
<keyword evidence="3 6" id="KW-0378">Hydrolase</keyword>
<dbReference type="AlphaFoldDB" id="A0A2P2DWV3"/>
<protein>
    <submittedName>
        <fullName evidence="6">Hydrolase</fullName>
    </submittedName>
</protein>
<comment type="similarity">
    <text evidence="1">Belongs to the AB hydrolase superfamily. AB hydrolase 4 family.</text>
</comment>
<dbReference type="PROSITE" id="PS01133">
    <property type="entry name" value="UPF0017"/>
    <property type="match status" value="1"/>
</dbReference>
<dbReference type="PANTHER" id="PTHR10794:SF94">
    <property type="entry name" value="ESTERASE YHET-RELATED"/>
    <property type="match status" value="1"/>
</dbReference>
<feature type="active site" description="Charge relay system" evidence="4">
    <location>
        <position position="253"/>
    </location>
</feature>
<keyword evidence="2" id="KW-0719">Serine esterase</keyword>
<dbReference type="Gene3D" id="3.40.50.1820">
    <property type="entry name" value="alpha/beta hydrolase"/>
    <property type="match status" value="1"/>
</dbReference>